<dbReference type="GO" id="GO:0046872">
    <property type="term" value="F:metal ion binding"/>
    <property type="evidence" value="ECO:0007669"/>
    <property type="project" value="UniProtKB-KW"/>
</dbReference>
<dbReference type="InterPro" id="IPR033749">
    <property type="entry name" value="Polyprenyl_synt_CS"/>
</dbReference>
<dbReference type="AlphaFoldDB" id="A0A975B3C4"/>
<dbReference type="Proteomes" id="UP000663720">
    <property type="component" value="Chromosome"/>
</dbReference>
<name>A0A975B3C4_9BACT</name>
<dbReference type="InterPro" id="IPR008949">
    <property type="entry name" value="Isoprenoid_synthase_dom_sf"/>
</dbReference>
<dbReference type="PROSITE" id="PS00723">
    <property type="entry name" value="POLYPRENYL_SYNTHASE_1"/>
    <property type="match status" value="1"/>
</dbReference>
<dbReference type="PANTHER" id="PTHR12001">
    <property type="entry name" value="GERANYLGERANYL PYROPHOSPHATE SYNTHASE"/>
    <property type="match status" value="1"/>
</dbReference>
<dbReference type="GO" id="GO:0004659">
    <property type="term" value="F:prenyltransferase activity"/>
    <property type="evidence" value="ECO:0007669"/>
    <property type="project" value="InterPro"/>
</dbReference>
<evidence type="ECO:0000256" key="5">
    <source>
        <dbReference type="ARBA" id="ARBA00022842"/>
    </source>
</evidence>
<dbReference type="KEGG" id="dli:dnl_02410"/>
<dbReference type="GO" id="GO:0008299">
    <property type="term" value="P:isoprenoid biosynthetic process"/>
    <property type="evidence" value="ECO:0007669"/>
    <property type="project" value="InterPro"/>
</dbReference>
<gene>
    <name evidence="7" type="ORF">dnl_02410</name>
</gene>
<dbReference type="SUPFAM" id="SSF48576">
    <property type="entry name" value="Terpenoid synthases"/>
    <property type="match status" value="1"/>
</dbReference>
<dbReference type="SFLD" id="SFLDS00005">
    <property type="entry name" value="Isoprenoid_Synthase_Type_I"/>
    <property type="match status" value="1"/>
</dbReference>
<dbReference type="CDD" id="cd00685">
    <property type="entry name" value="Trans_IPPS_HT"/>
    <property type="match status" value="1"/>
</dbReference>
<proteinExistence type="inferred from homology"/>
<accession>A0A975B3C4</accession>
<evidence type="ECO:0000313" key="7">
    <source>
        <dbReference type="EMBL" id="QTA78033.1"/>
    </source>
</evidence>
<evidence type="ECO:0000256" key="6">
    <source>
        <dbReference type="RuleBase" id="RU004466"/>
    </source>
</evidence>
<keyword evidence="3 6" id="KW-0808">Transferase</keyword>
<dbReference type="InterPro" id="IPR000092">
    <property type="entry name" value="Polyprenyl_synt"/>
</dbReference>
<comment type="similarity">
    <text evidence="2 6">Belongs to the FPP/GGPP synthase family.</text>
</comment>
<evidence type="ECO:0000256" key="1">
    <source>
        <dbReference type="ARBA" id="ARBA00001946"/>
    </source>
</evidence>
<reference evidence="7" key="1">
    <citation type="journal article" date="2021" name="Microb. Physiol.">
        <title>Proteogenomic Insights into the Physiology of Marine, Sulfate-Reducing, Filamentous Desulfonema limicola and Desulfonema magnum.</title>
        <authorList>
            <person name="Schnaars V."/>
            <person name="Wohlbrand L."/>
            <person name="Scheve S."/>
            <person name="Hinrichs C."/>
            <person name="Reinhardt R."/>
            <person name="Rabus R."/>
        </authorList>
    </citation>
    <scope>NUCLEOTIDE SEQUENCE</scope>
    <source>
        <strain evidence="7">5ac10</strain>
    </source>
</reference>
<dbReference type="EMBL" id="CP061799">
    <property type="protein sequence ID" value="QTA78033.1"/>
    <property type="molecule type" value="Genomic_DNA"/>
</dbReference>
<evidence type="ECO:0000256" key="4">
    <source>
        <dbReference type="ARBA" id="ARBA00022723"/>
    </source>
</evidence>
<comment type="cofactor">
    <cofactor evidence="1">
        <name>Mg(2+)</name>
        <dbReference type="ChEBI" id="CHEBI:18420"/>
    </cofactor>
</comment>
<dbReference type="Gene3D" id="1.10.600.10">
    <property type="entry name" value="Farnesyl Diphosphate Synthase"/>
    <property type="match status" value="1"/>
</dbReference>
<evidence type="ECO:0000256" key="2">
    <source>
        <dbReference type="ARBA" id="ARBA00006706"/>
    </source>
</evidence>
<keyword evidence="5" id="KW-0460">Magnesium</keyword>
<organism evidence="7 8">
    <name type="scientific">Desulfonema limicola</name>
    <dbReference type="NCBI Taxonomy" id="45656"/>
    <lineage>
        <taxon>Bacteria</taxon>
        <taxon>Pseudomonadati</taxon>
        <taxon>Thermodesulfobacteriota</taxon>
        <taxon>Desulfobacteria</taxon>
        <taxon>Desulfobacterales</taxon>
        <taxon>Desulfococcaceae</taxon>
        <taxon>Desulfonema</taxon>
    </lineage>
</organism>
<protein>
    <submittedName>
        <fullName evidence="7">Polyprenyl synthetase</fullName>
    </submittedName>
</protein>
<evidence type="ECO:0000313" key="8">
    <source>
        <dbReference type="Proteomes" id="UP000663720"/>
    </source>
</evidence>
<keyword evidence="8" id="KW-1185">Reference proteome</keyword>
<dbReference type="Pfam" id="PF00348">
    <property type="entry name" value="polyprenyl_synt"/>
    <property type="match status" value="1"/>
</dbReference>
<sequence>MSHIKYKILNQVKPDFQAIETALKENLGVHLDLVSEVAGHILFSGGKRLRPLLMCLSARICGYSGGREAFFSTIFEYLHAATLLHDDLVDGGRLRRGKPAAHFVYGNEIAVLTGDFLLARSLSIASETQNTEVIRVIAGITENMAQGEIHQLTQKENLKLKEQEYMEIIRRKTAVLIEGACKTGALISKSGDSAVNALAEYGFNLGMAFQMADDLLDYISDTKSLGKAVGADLREGKLTLPVIHALESASEQDRILMEKIILNKDFSEYEFNMLKNMLNKYKGIEYTKNKAKEHTICAKQMLSIFKDSAAKETLIDIADYALARKS</sequence>
<dbReference type="RefSeq" id="WP_207689939.1">
    <property type="nucleotide sequence ID" value="NZ_CP061799.1"/>
</dbReference>
<dbReference type="PROSITE" id="PS00444">
    <property type="entry name" value="POLYPRENYL_SYNTHASE_2"/>
    <property type="match status" value="1"/>
</dbReference>
<keyword evidence="4" id="KW-0479">Metal-binding</keyword>
<evidence type="ECO:0000256" key="3">
    <source>
        <dbReference type="ARBA" id="ARBA00022679"/>
    </source>
</evidence>
<dbReference type="PANTHER" id="PTHR12001:SF69">
    <property type="entry name" value="ALL TRANS-POLYPRENYL-DIPHOSPHATE SYNTHASE PDSS1"/>
    <property type="match status" value="1"/>
</dbReference>